<dbReference type="AlphaFoldDB" id="A0A7K4AKH6"/>
<protein>
    <submittedName>
        <fullName evidence="1">Uncharacterized protein</fullName>
    </submittedName>
</protein>
<sequence>MRFNCLCLCLLALVMGLGVAAGYDVSISQSMEVSETDFDEEFVKSLFGFGTEGGEGFWFGPEFQDVSTATTFFSEFYMESSVPVVKTFAPVKIDVTQNVPSRIYFGSGKGIAYTQYQSTVAASRGNELWIQKGADWSQYAIVPAGSGIQFIAFAPVGGQADYYWILQSNSLNITSKRLDLYPGYNSLNFKADEVGRHILLFVLNNQPSNAIIIDVISQAPPAQQTAVAADMPPSTNNPAASGVQAMQTVQPTQAVQMLPGATTSVMQTYSGTAQQTTSASSTTQYPAAVAAKPAVPAIVAGDTPVTIQTTLKGYDVYVDGVLIGKEGTGGDLLDGVFKFKVVGGMIHNIRIFDGEHNYPKDIYFEKGVQKIINVPPGTTVYGIVTPYH</sequence>
<comment type="caution">
    <text evidence="1">The sequence shown here is derived from an EMBL/GenBank/DDBJ whole genome shotgun (WGS) entry which is preliminary data.</text>
</comment>
<dbReference type="EMBL" id="JAAYUN010000190">
    <property type="protein sequence ID" value="NLJ23501.1"/>
    <property type="molecule type" value="Genomic_DNA"/>
</dbReference>
<organism evidence="1 2">
    <name type="scientific">Methanothrix soehngenii</name>
    <name type="common">Methanosaeta concilii</name>
    <dbReference type="NCBI Taxonomy" id="2223"/>
    <lineage>
        <taxon>Archaea</taxon>
        <taxon>Methanobacteriati</taxon>
        <taxon>Methanobacteriota</taxon>
        <taxon>Stenosarchaea group</taxon>
        <taxon>Methanomicrobia</taxon>
        <taxon>Methanotrichales</taxon>
        <taxon>Methanotrichaceae</taxon>
        <taxon>Methanothrix</taxon>
    </lineage>
</organism>
<accession>A0A7K4AKH6</accession>
<reference evidence="1 2" key="1">
    <citation type="journal article" date="2020" name="Biotechnol. Biofuels">
        <title>New insights from the biogas microbiome by comprehensive genome-resolved metagenomics of nearly 1600 species originating from multiple anaerobic digesters.</title>
        <authorList>
            <person name="Campanaro S."/>
            <person name="Treu L."/>
            <person name="Rodriguez-R L.M."/>
            <person name="Kovalovszki A."/>
            <person name="Ziels R.M."/>
            <person name="Maus I."/>
            <person name="Zhu X."/>
            <person name="Kougias P.G."/>
            <person name="Basile A."/>
            <person name="Luo G."/>
            <person name="Schluter A."/>
            <person name="Konstantinidis K.T."/>
            <person name="Angelidaki I."/>
        </authorList>
    </citation>
    <scope>NUCLEOTIDE SEQUENCE [LARGE SCALE GENOMIC DNA]</scope>
    <source>
        <strain evidence="1">AS27yjCOA_157</strain>
    </source>
</reference>
<name>A0A7K4AKH6_METSH</name>
<evidence type="ECO:0000313" key="1">
    <source>
        <dbReference type="EMBL" id="NLJ23501.1"/>
    </source>
</evidence>
<proteinExistence type="predicted"/>
<gene>
    <name evidence="1" type="ORF">GX426_10415</name>
</gene>
<dbReference type="Proteomes" id="UP000544742">
    <property type="component" value="Unassembled WGS sequence"/>
</dbReference>
<evidence type="ECO:0000313" key="2">
    <source>
        <dbReference type="Proteomes" id="UP000544742"/>
    </source>
</evidence>